<dbReference type="EC" id="3.1.3.-" evidence="1"/>
<dbReference type="GO" id="GO:0008967">
    <property type="term" value="F:phosphoglycolate phosphatase activity"/>
    <property type="evidence" value="ECO:0007669"/>
    <property type="project" value="TreeGrafter"/>
</dbReference>
<keyword evidence="1" id="KW-0378">Hydrolase</keyword>
<protein>
    <submittedName>
        <fullName evidence="1">Fructose-1-phosphate phosphatase YqaB</fullName>
        <ecNumber evidence="1">3.1.3.-</ecNumber>
    </submittedName>
</protein>
<dbReference type="InterPro" id="IPR041492">
    <property type="entry name" value="HAD_2"/>
</dbReference>
<dbReference type="SUPFAM" id="SSF56784">
    <property type="entry name" value="HAD-like"/>
    <property type="match status" value="1"/>
</dbReference>
<reference evidence="1" key="1">
    <citation type="submission" date="2017-02" db="EMBL/GenBank/DDBJ databases">
        <title>Delving into the versatile metabolic prowess of the omnipresent phylum Bacteroidetes.</title>
        <authorList>
            <person name="Nobu M.K."/>
            <person name="Mei R."/>
            <person name="Narihiro T."/>
            <person name="Kuroda K."/>
            <person name="Liu W.-T."/>
        </authorList>
    </citation>
    <scope>NUCLEOTIDE SEQUENCE</scope>
    <source>
        <strain evidence="1">ADurb.Bin276</strain>
    </source>
</reference>
<organism evidence="1">
    <name type="scientific">Candidatus Atribacter allofermentans</name>
    <dbReference type="NCBI Taxonomy" id="1852833"/>
    <lineage>
        <taxon>Bacteria</taxon>
        <taxon>Pseudomonadati</taxon>
        <taxon>Atribacterota</taxon>
        <taxon>Atribacteria</taxon>
        <taxon>Atribacterales</taxon>
        <taxon>Atribacteraceae</taxon>
        <taxon>Atribacter</taxon>
    </lineage>
</organism>
<dbReference type="InterPro" id="IPR023214">
    <property type="entry name" value="HAD_sf"/>
</dbReference>
<dbReference type="Pfam" id="PF13419">
    <property type="entry name" value="HAD_2"/>
    <property type="match status" value="1"/>
</dbReference>
<dbReference type="InterPro" id="IPR036412">
    <property type="entry name" value="HAD-like_sf"/>
</dbReference>
<gene>
    <name evidence="1" type="primary">yqaB</name>
    <name evidence="1" type="ORF">BWY41_02202</name>
</gene>
<dbReference type="Gene3D" id="1.10.150.240">
    <property type="entry name" value="Putative phosphatase, domain 2"/>
    <property type="match status" value="1"/>
</dbReference>
<dbReference type="SFLD" id="SFLDG01129">
    <property type="entry name" value="C1.5:_HAD__Beta-PGM__Phosphata"/>
    <property type="match status" value="1"/>
</dbReference>
<dbReference type="NCBIfam" id="TIGR01549">
    <property type="entry name" value="HAD-SF-IA-v1"/>
    <property type="match status" value="1"/>
</dbReference>
<dbReference type="InterPro" id="IPR006439">
    <property type="entry name" value="HAD-SF_hydro_IA"/>
</dbReference>
<evidence type="ECO:0000313" key="1">
    <source>
        <dbReference type="EMBL" id="OQA54230.1"/>
    </source>
</evidence>
<dbReference type="PANTHER" id="PTHR43434:SF25">
    <property type="entry name" value="PHOSPHOGLYCOLATE PHOSPHATASE"/>
    <property type="match status" value="1"/>
</dbReference>
<dbReference type="GO" id="GO:0006281">
    <property type="term" value="P:DNA repair"/>
    <property type="evidence" value="ECO:0007669"/>
    <property type="project" value="TreeGrafter"/>
</dbReference>
<proteinExistence type="predicted"/>
<comment type="caution">
    <text evidence="1">The sequence shown here is derived from an EMBL/GenBank/DDBJ whole genome shotgun (WGS) entry which is preliminary data.</text>
</comment>
<dbReference type="EMBL" id="MWBQ01000222">
    <property type="protein sequence ID" value="OQA54230.1"/>
    <property type="molecule type" value="Genomic_DNA"/>
</dbReference>
<dbReference type="GO" id="GO:0005829">
    <property type="term" value="C:cytosol"/>
    <property type="evidence" value="ECO:0007669"/>
    <property type="project" value="TreeGrafter"/>
</dbReference>
<dbReference type="SFLD" id="SFLDG01135">
    <property type="entry name" value="C1.5.6:_HAD__Beta-PGM__Phospha"/>
    <property type="match status" value="1"/>
</dbReference>
<dbReference type="InterPro" id="IPR050155">
    <property type="entry name" value="HAD-like_hydrolase_sf"/>
</dbReference>
<accession>A0A1V5SI58</accession>
<name>A0A1V5SI58_9BACT</name>
<dbReference type="AlphaFoldDB" id="A0A1V5SI58"/>
<dbReference type="PANTHER" id="PTHR43434">
    <property type="entry name" value="PHOSPHOGLYCOLATE PHOSPHATASE"/>
    <property type="match status" value="1"/>
</dbReference>
<dbReference type="SFLD" id="SFLDS00003">
    <property type="entry name" value="Haloacid_Dehalogenase"/>
    <property type="match status" value="1"/>
</dbReference>
<sequence length="206" mass="23842">MKYTEYIWDFDGTLFDTYPVMVKAFQRALRELGIEEKPDTLLYFMKKSIAETIGYYQDRYLLGELFFKRYLEIRQSYSLDEQPPISGAVKVCCQIVQQGGRNFIVSHRESPSLYAFLDHYGMRQLFTEIITGNDGYERKPNPDAFNYLVKKYQLKKGSTLAIGDRILDIQAGREAGIKTVFINLNDGLECDFADFKINSLEEALSL</sequence>
<dbReference type="Proteomes" id="UP000485569">
    <property type="component" value="Unassembled WGS sequence"/>
</dbReference>
<dbReference type="InterPro" id="IPR023198">
    <property type="entry name" value="PGP-like_dom2"/>
</dbReference>
<dbReference type="Gene3D" id="3.40.50.1000">
    <property type="entry name" value="HAD superfamily/HAD-like"/>
    <property type="match status" value="1"/>
</dbReference>